<dbReference type="InterPro" id="IPR050194">
    <property type="entry name" value="Glycosyltransferase_grp1"/>
</dbReference>
<dbReference type="AlphaFoldDB" id="A0A2H0BST2"/>
<evidence type="ECO:0000259" key="1">
    <source>
        <dbReference type="Pfam" id="PF13439"/>
    </source>
</evidence>
<dbReference type="SUPFAM" id="SSF53756">
    <property type="entry name" value="UDP-Glycosyltransferase/glycogen phosphorylase"/>
    <property type="match status" value="1"/>
</dbReference>
<reference evidence="2 3" key="1">
    <citation type="submission" date="2017-09" db="EMBL/GenBank/DDBJ databases">
        <title>Depth-based differentiation of microbial function through sediment-hosted aquifers and enrichment of novel symbionts in the deep terrestrial subsurface.</title>
        <authorList>
            <person name="Probst A.J."/>
            <person name="Ladd B."/>
            <person name="Jarett J.K."/>
            <person name="Geller-Mcgrath D.E."/>
            <person name="Sieber C.M."/>
            <person name="Emerson J.B."/>
            <person name="Anantharaman K."/>
            <person name="Thomas B.C."/>
            <person name="Malmstrom R."/>
            <person name="Stieglmeier M."/>
            <person name="Klingl A."/>
            <person name="Woyke T."/>
            <person name="Ryan C.M."/>
            <person name="Banfield J.F."/>
        </authorList>
    </citation>
    <scope>NUCLEOTIDE SEQUENCE [LARGE SCALE GENOMIC DNA]</scope>
    <source>
        <strain evidence="2">CG22_combo_CG10-13_8_21_14_all_47_17</strain>
    </source>
</reference>
<protein>
    <recommendedName>
        <fullName evidence="1">Glycosyltransferase subfamily 4-like N-terminal domain-containing protein</fullName>
    </recommendedName>
</protein>
<proteinExistence type="predicted"/>
<dbReference type="Proteomes" id="UP000231581">
    <property type="component" value="Unassembled WGS sequence"/>
</dbReference>
<dbReference type="InterPro" id="IPR028098">
    <property type="entry name" value="Glyco_trans_4-like_N"/>
</dbReference>
<sequence length="196" mass="21793">MKKNIALVTLDYPPETGGVARYLGSLVRHANGEMDVFVNETHPAEGPGKVEPVWMFSRGPIAWRPIIGLMHLLKKRGYRHILVSHVLPIGSAAWIARMLGGLNYSVIVHGLDLRLARMSSRKTWLTKQVLRRAHIVIANSEAVAKEIRQLNPSLQPEVLTPGVEAVHATVQSEARQKLQIREGDKLVISIGRLVSR</sequence>
<dbReference type="PANTHER" id="PTHR45947:SF15">
    <property type="entry name" value="TEICHURONIC ACID BIOSYNTHESIS GLYCOSYLTRANSFERASE TUAC-RELATED"/>
    <property type="match status" value="1"/>
</dbReference>
<dbReference type="Gene3D" id="3.40.50.2000">
    <property type="entry name" value="Glycogen Phosphorylase B"/>
    <property type="match status" value="1"/>
</dbReference>
<accession>A0A2H0BST2</accession>
<gene>
    <name evidence="2" type="ORF">COX00_01565</name>
</gene>
<dbReference type="EMBL" id="PCSZ01000036">
    <property type="protein sequence ID" value="PIP60746.1"/>
    <property type="molecule type" value="Genomic_DNA"/>
</dbReference>
<organism evidence="2 3">
    <name type="scientific">Candidatus Uhrbacteria bacterium CG22_combo_CG10-13_8_21_14_all_47_17</name>
    <dbReference type="NCBI Taxonomy" id="1975041"/>
    <lineage>
        <taxon>Bacteria</taxon>
        <taxon>Candidatus Uhriibacteriota</taxon>
    </lineage>
</organism>
<dbReference type="Pfam" id="PF13439">
    <property type="entry name" value="Glyco_transf_4"/>
    <property type="match status" value="1"/>
</dbReference>
<dbReference type="PANTHER" id="PTHR45947">
    <property type="entry name" value="SULFOQUINOVOSYL TRANSFERASE SQD2"/>
    <property type="match status" value="1"/>
</dbReference>
<feature type="non-terminal residue" evidence="2">
    <location>
        <position position="196"/>
    </location>
</feature>
<dbReference type="GO" id="GO:0016757">
    <property type="term" value="F:glycosyltransferase activity"/>
    <property type="evidence" value="ECO:0007669"/>
    <property type="project" value="TreeGrafter"/>
</dbReference>
<comment type="caution">
    <text evidence="2">The sequence shown here is derived from an EMBL/GenBank/DDBJ whole genome shotgun (WGS) entry which is preliminary data.</text>
</comment>
<name>A0A2H0BST2_9BACT</name>
<feature type="domain" description="Glycosyltransferase subfamily 4-like N-terminal" evidence="1">
    <location>
        <begin position="17"/>
        <end position="163"/>
    </location>
</feature>
<evidence type="ECO:0000313" key="3">
    <source>
        <dbReference type="Proteomes" id="UP000231581"/>
    </source>
</evidence>
<evidence type="ECO:0000313" key="2">
    <source>
        <dbReference type="EMBL" id="PIP60746.1"/>
    </source>
</evidence>